<accession>A0ABS0D7A2</accession>
<dbReference type="Proteomes" id="UP000702209">
    <property type="component" value="Unassembled WGS sequence"/>
</dbReference>
<proteinExistence type="predicted"/>
<evidence type="ECO:0000313" key="1">
    <source>
        <dbReference type="EMBL" id="MBF6302998.1"/>
    </source>
</evidence>
<comment type="caution">
    <text evidence="1">The sequence shown here is derived from an EMBL/GenBank/DDBJ whole genome shotgun (WGS) entry which is preliminary data.</text>
</comment>
<dbReference type="EMBL" id="JADLQX010000100">
    <property type="protein sequence ID" value="MBF6302998.1"/>
    <property type="molecule type" value="Genomic_DNA"/>
</dbReference>
<sequence length="81" mass="8589">MTEDTGALAVSGSASGRDYSETQVPAIVQAWADLLGLTRVVPPSTGGTIEYEGVLDGIEVEVWGVIDQQFFDLISGLDFPE</sequence>
<reference evidence="1 2" key="1">
    <citation type="submission" date="2020-10" db="EMBL/GenBank/DDBJ databases">
        <title>Identification of Nocardia species via Next-generation sequencing and recognition of intraspecies genetic diversity.</title>
        <authorList>
            <person name="Li P."/>
            <person name="Li P."/>
            <person name="Lu B."/>
        </authorList>
    </citation>
    <scope>NUCLEOTIDE SEQUENCE [LARGE SCALE GENOMIC DNA]</scope>
    <source>
        <strain evidence="1 2">BJ06-0157</strain>
    </source>
</reference>
<protein>
    <submittedName>
        <fullName evidence="1">Uncharacterized protein</fullName>
    </submittedName>
</protein>
<evidence type="ECO:0000313" key="2">
    <source>
        <dbReference type="Proteomes" id="UP000702209"/>
    </source>
</evidence>
<organism evidence="1 2">
    <name type="scientific">Nocardia amamiensis</name>
    <dbReference type="NCBI Taxonomy" id="404578"/>
    <lineage>
        <taxon>Bacteria</taxon>
        <taxon>Bacillati</taxon>
        <taxon>Actinomycetota</taxon>
        <taxon>Actinomycetes</taxon>
        <taxon>Mycobacteriales</taxon>
        <taxon>Nocardiaceae</taxon>
        <taxon>Nocardia</taxon>
    </lineage>
</organism>
<gene>
    <name evidence="1" type="ORF">IU459_36655</name>
</gene>
<dbReference type="RefSeq" id="WP_195134175.1">
    <property type="nucleotide sequence ID" value="NZ_JADLQX010000100.1"/>
</dbReference>
<keyword evidence="2" id="KW-1185">Reference proteome</keyword>
<name>A0ABS0D7A2_9NOCA</name>